<keyword evidence="9" id="KW-1185">Reference proteome</keyword>
<gene>
    <name evidence="8" type="ORF">PAT3040_00222</name>
</gene>
<keyword evidence="2 7" id="KW-0732">Signal</keyword>
<dbReference type="Proteomes" id="UP000245202">
    <property type="component" value="Unassembled WGS sequence"/>
</dbReference>
<evidence type="ECO:0000313" key="9">
    <source>
        <dbReference type="Proteomes" id="UP000245202"/>
    </source>
</evidence>
<sequence length="559" mass="61995">MKTTSTKWMLCLALSASLVLASACGKNNNEVSPGTPATSEATSTPDDSAAESIDPFAKYDPPIEVTAVRDLPASILFREGENIDNNVWSREYEEKLGIKIKYLWTSNSDYSQRLNVSITSGDLPDIFPVDAVQLKQLVDAGQVEDLTEVFEKYVSPEARDLILKDPNQMKSATFDGKLMALPRVGSPYDSSQVLWIRADWLRNLNIPEPKTLEDVVAIAAAFTTQDPDQNSKDDTYGFALTKDLHKGGFANIQGFLNGFNAYVGAWIQGSDGKLTFGSVQPEIKNGLAKLQEMYKAGYIDEEFAVKDGSKVMEDLVSGKIGLSYGAWWNPAWPLQTVKDQDPTAEWKAYGIPALSGTTNKLQLSFPVAQYYVVKKGAKNTEAIIKLLNILVENGYSKNANIEKYFIAEDGFLYNNYPLVFVSPADGNVNIHLNMKPALENKDDSKLTGEEKGYYEKIMAYRAGDPKSWTNEGMYGLDSAWPFVKEKIDADLIQHDQFFGAPTPTMSQKNANLDKMLMETFTKIIMGEVSVDEFDKFVSNWNKLGGSDITNEVNEWAAAQ</sequence>
<evidence type="ECO:0000256" key="4">
    <source>
        <dbReference type="ARBA" id="ARBA00023139"/>
    </source>
</evidence>
<dbReference type="InterPro" id="IPR006059">
    <property type="entry name" value="SBP"/>
</dbReference>
<dbReference type="AlphaFoldDB" id="A0A2R5EGU3"/>
<evidence type="ECO:0000256" key="2">
    <source>
        <dbReference type="ARBA" id="ARBA00022729"/>
    </source>
</evidence>
<comment type="caution">
    <text evidence="8">The sequence shown here is derived from an EMBL/GenBank/DDBJ whole genome shotgun (WGS) entry which is preliminary data.</text>
</comment>
<organism evidence="8 9">
    <name type="scientific">Paenibacillus agaridevorans</name>
    <dbReference type="NCBI Taxonomy" id="171404"/>
    <lineage>
        <taxon>Bacteria</taxon>
        <taxon>Bacillati</taxon>
        <taxon>Bacillota</taxon>
        <taxon>Bacilli</taxon>
        <taxon>Bacillales</taxon>
        <taxon>Paenibacillaceae</taxon>
        <taxon>Paenibacillus</taxon>
    </lineage>
</organism>
<evidence type="ECO:0000256" key="3">
    <source>
        <dbReference type="ARBA" id="ARBA00023136"/>
    </source>
</evidence>
<accession>A0A2R5EGU3</accession>
<dbReference type="PANTHER" id="PTHR43649:SF33">
    <property type="entry name" value="POLYGALACTURONAN_RHAMNOGALACTURONAN-BINDING PROTEIN YTCQ"/>
    <property type="match status" value="1"/>
</dbReference>
<evidence type="ECO:0000313" key="8">
    <source>
        <dbReference type="EMBL" id="GBG05737.1"/>
    </source>
</evidence>
<dbReference type="PROSITE" id="PS51257">
    <property type="entry name" value="PROKAR_LIPOPROTEIN"/>
    <property type="match status" value="1"/>
</dbReference>
<dbReference type="SUPFAM" id="SSF53850">
    <property type="entry name" value="Periplasmic binding protein-like II"/>
    <property type="match status" value="1"/>
</dbReference>
<evidence type="ECO:0000256" key="1">
    <source>
        <dbReference type="ARBA" id="ARBA00022475"/>
    </source>
</evidence>
<keyword evidence="5" id="KW-0449">Lipoprotein</keyword>
<dbReference type="InterPro" id="IPR050490">
    <property type="entry name" value="Bact_solute-bd_prot1"/>
</dbReference>
<name>A0A2R5EGU3_9BACL</name>
<evidence type="ECO:0000256" key="5">
    <source>
        <dbReference type="ARBA" id="ARBA00023288"/>
    </source>
</evidence>
<dbReference type="EMBL" id="BDQX01000019">
    <property type="protein sequence ID" value="GBG05737.1"/>
    <property type="molecule type" value="Genomic_DNA"/>
</dbReference>
<dbReference type="CDD" id="cd13580">
    <property type="entry name" value="PBP2_AlgQ_like_1"/>
    <property type="match status" value="1"/>
</dbReference>
<feature type="region of interest" description="Disordered" evidence="6">
    <location>
        <begin position="29"/>
        <end position="54"/>
    </location>
</feature>
<feature type="signal peptide" evidence="7">
    <location>
        <begin position="1"/>
        <end position="21"/>
    </location>
</feature>
<feature type="chain" id="PRO_5038487626" description="ABC transporter substrate-binding protein" evidence="7">
    <location>
        <begin position="22"/>
        <end position="559"/>
    </location>
</feature>
<dbReference type="Pfam" id="PF01547">
    <property type="entry name" value="SBP_bac_1"/>
    <property type="match status" value="1"/>
</dbReference>
<evidence type="ECO:0000256" key="6">
    <source>
        <dbReference type="SAM" id="MobiDB-lite"/>
    </source>
</evidence>
<keyword evidence="1" id="KW-1003">Cell membrane</keyword>
<keyword evidence="3" id="KW-0472">Membrane</keyword>
<evidence type="ECO:0000256" key="7">
    <source>
        <dbReference type="SAM" id="SignalP"/>
    </source>
</evidence>
<protein>
    <recommendedName>
        <fullName evidence="10">ABC transporter substrate-binding protein</fullName>
    </recommendedName>
</protein>
<evidence type="ECO:0008006" key="10">
    <source>
        <dbReference type="Google" id="ProtNLM"/>
    </source>
</evidence>
<feature type="compositionally biased region" description="Polar residues" evidence="6">
    <location>
        <begin position="29"/>
        <end position="46"/>
    </location>
</feature>
<dbReference type="PANTHER" id="PTHR43649">
    <property type="entry name" value="ARABINOSE-BINDING PROTEIN-RELATED"/>
    <property type="match status" value="1"/>
</dbReference>
<dbReference type="Gene3D" id="3.40.190.10">
    <property type="entry name" value="Periplasmic binding protein-like II"/>
    <property type="match status" value="3"/>
</dbReference>
<keyword evidence="4" id="KW-0564">Palmitate</keyword>
<dbReference type="RefSeq" id="WP_108991193.1">
    <property type="nucleotide sequence ID" value="NZ_BDQX01000019.1"/>
</dbReference>
<reference evidence="8 9" key="1">
    <citation type="submission" date="2017-08" db="EMBL/GenBank/DDBJ databases">
        <title>Substantial Increase in Enzyme Production by Combined Drug-Resistance Mutations in Paenibacillus agaridevorans.</title>
        <authorList>
            <person name="Tanaka Y."/>
            <person name="Funane K."/>
            <person name="Hosaka T."/>
            <person name="Shiwa Y."/>
            <person name="Fujita N."/>
            <person name="Miyazaki T."/>
            <person name="Yoshikawa H."/>
            <person name="Murakami K."/>
            <person name="Kasahara K."/>
            <person name="Inaoka T."/>
            <person name="Hiraga Y."/>
            <person name="Ochi K."/>
        </authorList>
    </citation>
    <scope>NUCLEOTIDE SEQUENCE [LARGE SCALE GENOMIC DNA]</scope>
    <source>
        <strain evidence="8 9">T-3040</strain>
    </source>
</reference>
<proteinExistence type="predicted"/>